<dbReference type="GO" id="GO:0005886">
    <property type="term" value="C:plasma membrane"/>
    <property type="evidence" value="ECO:0007669"/>
    <property type="project" value="TreeGrafter"/>
</dbReference>
<dbReference type="STRING" id="1314773.A0A3N2PQU0"/>
<dbReference type="GeneID" id="39575739"/>
<keyword evidence="2" id="KW-1133">Transmembrane helix</keyword>
<evidence type="ECO:0000313" key="4">
    <source>
        <dbReference type="Proteomes" id="UP000272025"/>
    </source>
</evidence>
<evidence type="ECO:0000256" key="1">
    <source>
        <dbReference type="SAM" id="MobiDB-lite"/>
    </source>
</evidence>
<dbReference type="RefSeq" id="XP_028464683.1">
    <property type="nucleotide sequence ID" value="XM_028607261.1"/>
</dbReference>
<dbReference type="OrthoDB" id="5401332at2759"/>
<feature type="transmembrane region" description="Helical" evidence="2">
    <location>
        <begin position="60"/>
        <end position="82"/>
    </location>
</feature>
<feature type="compositionally biased region" description="Polar residues" evidence="1">
    <location>
        <begin position="194"/>
        <end position="204"/>
    </location>
</feature>
<keyword evidence="4" id="KW-1185">Reference proteome</keyword>
<keyword evidence="2" id="KW-0812">Transmembrane</keyword>
<sequence length="527" mass="55384">MPSVDVAMARSLRGGVWGSIVSGISSDLQARQITETINDVGTALGSWDNCMAVDWCRWPVIAAIIVGGLIILSIVICVARCLCCGVSCCCQFFSCLKCCGNCCGAFDPPGGKRRKYLDEPYNAPNQGYKPHPPMFTPAAAPVAAAPPQYAEFDASKKGDADALPAMPTWEGAGSKKVSLEEDAVELETIKKPQAGQSARNIQPSPNMPLMTHGTAGPASPMSPEDARAPYGHGHGHVHGHGYAHGSSSGYMAGTGRSPDPYADPYGQDSQVQGYGQPGHDYDQNDPYGQPSSSAYGPGQSYGGAAVAQGRGTPHQDRNGSFGAPSAQGYHGHGSSRSPPPNSDFNTAYDRPYGQQDGYGQDGYAQNGYGQDGYGQDGYGAGVARGPTPHRSPPHNGPGSAFAHPARSTPSPAPQGYRRSPGPQANDYGYNQNDAYARQDTHGGSDAYGQAPYAQDRQRQQLTGPASPGLQSNGGFDFSSGYSRPQPQYDYDDQGQVSQQRPPPSSGSETGYAGLKAYQTPQRGWSGV</sequence>
<name>A0A3N2PQU0_SODAK</name>
<dbReference type="InterPro" id="IPR037504">
    <property type="entry name" value="PSI_induc_2"/>
</dbReference>
<accession>A0A3N2PQU0</accession>
<proteinExistence type="predicted"/>
<feature type="compositionally biased region" description="Low complexity" evidence="1">
    <location>
        <begin position="352"/>
        <end position="368"/>
    </location>
</feature>
<protein>
    <recommendedName>
        <fullName evidence="5">Fibroin-3</fullName>
    </recommendedName>
</protein>
<dbReference type="EMBL" id="ML119058">
    <property type="protein sequence ID" value="ROT36877.1"/>
    <property type="molecule type" value="Genomic_DNA"/>
</dbReference>
<evidence type="ECO:0008006" key="5">
    <source>
        <dbReference type="Google" id="ProtNLM"/>
    </source>
</evidence>
<dbReference type="PANTHER" id="PTHR40018">
    <property type="entry name" value="[PSI+] INDUCTION PROTEIN 2"/>
    <property type="match status" value="1"/>
</dbReference>
<gene>
    <name evidence="3" type="ORF">SODALDRAFT_209387</name>
</gene>
<reference evidence="3 4" key="1">
    <citation type="journal article" date="2018" name="Mol. Ecol.">
        <title>The obligate alkalophilic soda-lake fungus Sodiomyces alkalinus has shifted to a protein diet.</title>
        <authorList>
            <person name="Grum-Grzhimaylo A.A."/>
            <person name="Falkoski D.L."/>
            <person name="van den Heuvel J."/>
            <person name="Valero-Jimenez C.A."/>
            <person name="Min B."/>
            <person name="Choi I.G."/>
            <person name="Lipzen A."/>
            <person name="Daum C.G."/>
            <person name="Aanen D.K."/>
            <person name="Tsang A."/>
            <person name="Henrissat B."/>
            <person name="Bilanenko E.N."/>
            <person name="de Vries R.P."/>
            <person name="van Kan J.A.L."/>
            <person name="Grigoriev I.V."/>
            <person name="Debets A.J.M."/>
        </authorList>
    </citation>
    <scope>NUCLEOTIDE SEQUENCE [LARGE SCALE GENOMIC DNA]</scope>
    <source>
        <strain evidence="3 4">F11</strain>
    </source>
</reference>
<dbReference type="AlphaFoldDB" id="A0A3N2PQU0"/>
<dbReference type="Proteomes" id="UP000272025">
    <property type="component" value="Unassembled WGS sequence"/>
</dbReference>
<feature type="compositionally biased region" description="Polar residues" evidence="1">
    <location>
        <begin position="518"/>
        <end position="527"/>
    </location>
</feature>
<dbReference type="PANTHER" id="PTHR40018:SF1">
    <property type="entry name" value="[PSI+] INDUCTION PROTEIN 2"/>
    <property type="match status" value="1"/>
</dbReference>
<keyword evidence="2" id="KW-0472">Membrane</keyword>
<evidence type="ECO:0000256" key="2">
    <source>
        <dbReference type="SAM" id="Phobius"/>
    </source>
</evidence>
<evidence type="ECO:0000313" key="3">
    <source>
        <dbReference type="EMBL" id="ROT36877.1"/>
    </source>
</evidence>
<feature type="region of interest" description="Disordered" evidence="1">
    <location>
        <begin position="190"/>
        <end position="527"/>
    </location>
</feature>
<dbReference type="GO" id="GO:0005935">
    <property type="term" value="C:cellular bud neck"/>
    <property type="evidence" value="ECO:0007669"/>
    <property type="project" value="TreeGrafter"/>
</dbReference>
<feature type="compositionally biased region" description="Gly residues" evidence="1">
    <location>
        <begin position="369"/>
        <end position="382"/>
    </location>
</feature>
<organism evidence="3 4">
    <name type="scientific">Sodiomyces alkalinus (strain CBS 110278 / VKM F-3762 / F11)</name>
    <name type="common">Alkaliphilic filamentous fungus</name>
    <dbReference type="NCBI Taxonomy" id="1314773"/>
    <lineage>
        <taxon>Eukaryota</taxon>
        <taxon>Fungi</taxon>
        <taxon>Dikarya</taxon>
        <taxon>Ascomycota</taxon>
        <taxon>Pezizomycotina</taxon>
        <taxon>Sordariomycetes</taxon>
        <taxon>Hypocreomycetidae</taxon>
        <taxon>Glomerellales</taxon>
        <taxon>Plectosphaerellaceae</taxon>
        <taxon>Sodiomyces</taxon>
    </lineage>
</organism>
<feature type="compositionally biased region" description="Polar residues" evidence="1">
    <location>
        <begin position="459"/>
        <end position="473"/>
    </location>
</feature>